<dbReference type="Pfam" id="PF00155">
    <property type="entry name" value="Aminotran_1_2"/>
    <property type="match status" value="1"/>
</dbReference>
<evidence type="ECO:0000256" key="2">
    <source>
        <dbReference type="ARBA" id="ARBA00022576"/>
    </source>
</evidence>
<comment type="similarity">
    <text evidence="5">Belongs to the class-II pyridoxal-phosphate-dependent aminotransferase family.</text>
</comment>
<dbReference type="EC" id="2.6.1.9" evidence="7"/>
<dbReference type="InterPro" id="IPR015424">
    <property type="entry name" value="PyrdxlP-dep_Trfase"/>
</dbReference>
<dbReference type="GO" id="GO:0030170">
    <property type="term" value="F:pyridoxal phosphate binding"/>
    <property type="evidence" value="ECO:0007669"/>
    <property type="project" value="InterPro"/>
</dbReference>
<gene>
    <name evidence="7" type="primary">hisC</name>
    <name evidence="7" type="ORF">NFRAN_1754</name>
</gene>
<proteinExistence type="inferred from homology"/>
<dbReference type="PANTHER" id="PTHR42885">
    <property type="entry name" value="HISTIDINOL-PHOSPHATE AMINOTRANSFERASE-RELATED"/>
    <property type="match status" value="1"/>
</dbReference>
<keyword evidence="4 5" id="KW-0663">Pyridoxal phosphate</keyword>
<evidence type="ECO:0000259" key="6">
    <source>
        <dbReference type="Pfam" id="PF00155"/>
    </source>
</evidence>
<dbReference type="CDD" id="cd00609">
    <property type="entry name" value="AAT_like"/>
    <property type="match status" value="1"/>
</dbReference>
<dbReference type="InterPro" id="IPR001917">
    <property type="entry name" value="Aminotrans_II_pyridoxalP_BS"/>
</dbReference>
<organism evidence="7 8">
    <name type="scientific">Candidatus Nitrosocosmicus franklandianus</name>
    <dbReference type="NCBI Taxonomy" id="1798806"/>
    <lineage>
        <taxon>Archaea</taxon>
        <taxon>Nitrososphaerota</taxon>
        <taxon>Nitrososphaeria</taxon>
        <taxon>Nitrososphaerales</taxon>
        <taxon>Nitrososphaeraceae</taxon>
        <taxon>Candidatus Nitrosocosmicus</taxon>
    </lineage>
</organism>
<feature type="domain" description="Aminotransferase class I/classII large" evidence="6">
    <location>
        <begin position="28"/>
        <end position="349"/>
    </location>
</feature>
<keyword evidence="8" id="KW-1185">Reference proteome</keyword>
<keyword evidence="3 7" id="KW-0808">Transferase</keyword>
<dbReference type="InterPro" id="IPR015422">
    <property type="entry name" value="PyrdxlP-dep_Trfase_small"/>
</dbReference>
<dbReference type="InterPro" id="IPR004839">
    <property type="entry name" value="Aminotransferase_I/II_large"/>
</dbReference>
<dbReference type="KEGG" id="nfn:NFRAN_1754"/>
<evidence type="ECO:0000256" key="5">
    <source>
        <dbReference type="RuleBase" id="RU003693"/>
    </source>
</evidence>
<dbReference type="Gene3D" id="3.40.640.10">
    <property type="entry name" value="Type I PLP-dependent aspartate aminotransferase-like (Major domain)"/>
    <property type="match status" value="1"/>
</dbReference>
<sequence>MAEWLEKELSYIRSHKPYKRPDKVHDYYKLDSNENIVLEKRFIRAIAMKSLRESDFREYPLEQFDKLYKKLAEYTNLSTKNIGIGSGSDQIIDLLLSIIGKGKSVITLNPTFSYFTDRCNLYKIPTKQMDLSHIDNSFDVEFFIKKAREYDIIYIASPNNPTGNQFKYDKILHIIESLKDKLILIDEAYVEFAEYNLSNIVTKYNNVIITRTFSKAFGLAGARIGYILTSEEIADTFNQYIQLPYPLSSFSMQLAIEALENIHIVKRSIELIKTERSKIFEKLNKINQIKIFESHSNFFFLQTFNHFDKIRNLMYDEKILIKNFGNLGNYKGAMRITIGSTEMNDKIISVFEKSRLS</sequence>
<dbReference type="PANTHER" id="PTHR42885:SF2">
    <property type="entry name" value="HISTIDINOL-PHOSPHATE AMINOTRANSFERASE"/>
    <property type="match status" value="1"/>
</dbReference>
<dbReference type="PROSITE" id="PS00599">
    <property type="entry name" value="AA_TRANSFER_CLASS_2"/>
    <property type="match status" value="1"/>
</dbReference>
<evidence type="ECO:0000313" key="8">
    <source>
        <dbReference type="Proteomes" id="UP000294299"/>
    </source>
</evidence>
<evidence type="ECO:0000256" key="4">
    <source>
        <dbReference type="ARBA" id="ARBA00022898"/>
    </source>
</evidence>
<dbReference type="AlphaFoldDB" id="A0A484IGK2"/>
<dbReference type="GO" id="GO:0004400">
    <property type="term" value="F:histidinol-phosphate transaminase activity"/>
    <property type="evidence" value="ECO:0007669"/>
    <property type="project" value="UniProtKB-EC"/>
</dbReference>
<accession>A0A484IGK2</accession>
<reference evidence="7 8" key="1">
    <citation type="submission" date="2019-02" db="EMBL/GenBank/DDBJ databases">
        <authorList>
            <person name="Lehtovirta-Morley E L."/>
        </authorList>
    </citation>
    <scope>NUCLEOTIDE SEQUENCE [LARGE SCALE GENOMIC DNA]</scope>
    <source>
        <strain evidence="7">NFRAN1</strain>
    </source>
</reference>
<dbReference type="OrthoDB" id="9929at2157"/>
<comment type="cofactor">
    <cofactor evidence="1 5">
        <name>pyridoxal 5'-phosphate</name>
        <dbReference type="ChEBI" id="CHEBI:597326"/>
    </cofactor>
</comment>
<name>A0A484IGK2_9ARCH</name>
<dbReference type="Gene3D" id="3.90.1150.10">
    <property type="entry name" value="Aspartate Aminotransferase, domain 1"/>
    <property type="match status" value="1"/>
</dbReference>
<keyword evidence="2 7" id="KW-0032">Aminotransferase</keyword>
<dbReference type="SUPFAM" id="SSF53383">
    <property type="entry name" value="PLP-dependent transferases"/>
    <property type="match status" value="1"/>
</dbReference>
<protein>
    <submittedName>
        <fullName evidence="7">Histidinol-phosphate aminotransferase 2</fullName>
        <ecNumber evidence="7">2.6.1.9</ecNumber>
    </submittedName>
</protein>
<evidence type="ECO:0000256" key="1">
    <source>
        <dbReference type="ARBA" id="ARBA00001933"/>
    </source>
</evidence>
<dbReference type="Proteomes" id="UP000294299">
    <property type="component" value="Chromosome NFRAN"/>
</dbReference>
<dbReference type="GeneID" id="39421067"/>
<evidence type="ECO:0000256" key="3">
    <source>
        <dbReference type="ARBA" id="ARBA00022679"/>
    </source>
</evidence>
<dbReference type="InterPro" id="IPR015421">
    <property type="entry name" value="PyrdxlP-dep_Trfase_major"/>
</dbReference>
<evidence type="ECO:0000313" key="7">
    <source>
        <dbReference type="EMBL" id="VFJ14076.1"/>
    </source>
</evidence>
<dbReference type="RefSeq" id="WP_134484244.1">
    <property type="nucleotide sequence ID" value="NZ_LR216287.1"/>
</dbReference>
<dbReference type="EMBL" id="LR216287">
    <property type="protein sequence ID" value="VFJ14076.1"/>
    <property type="molecule type" value="Genomic_DNA"/>
</dbReference>